<dbReference type="SUPFAM" id="SSF53850">
    <property type="entry name" value="Periplasmic binding protein-like II"/>
    <property type="match status" value="2"/>
</dbReference>
<proteinExistence type="predicted"/>
<keyword evidence="4" id="KW-1185">Reference proteome</keyword>
<dbReference type="InterPro" id="IPR039424">
    <property type="entry name" value="SBP_5"/>
</dbReference>
<feature type="domain" description="Solute-binding protein family 5" evidence="2">
    <location>
        <begin position="40"/>
        <end position="263"/>
    </location>
</feature>
<feature type="chain" id="PRO_5008538978" description="Solute-binding protein family 5 domain-containing protein" evidence="1">
    <location>
        <begin position="30"/>
        <end position="562"/>
    </location>
</feature>
<dbReference type="Gene3D" id="3.10.105.10">
    <property type="entry name" value="Dipeptide-binding Protein, Domain 3"/>
    <property type="match status" value="1"/>
</dbReference>
<dbReference type="GO" id="GO:1904680">
    <property type="term" value="F:peptide transmembrane transporter activity"/>
    <property type="evidence" value="ECO:0007669"/>
    <property type="project" value="TreeGrafter"/>
</dbReference>
<protein>
    <recommendedName>
        <fullName evidence="2">Solute-binding protein family 5 domain-containing protein</fullName>
    </recommendedName>
</protein>
<keyword evidence="1" id="KW-0732">Signal</keyword>
<organism evidence="3 4">
    <name type="scientific">Cloacibacillus porcorum</name>
    <dbReference type="NCBI Taxonomy" id="1197717"/>
    <lineage>
        <taxon>Bacteria</taxon>
        <taxon>Thermotogati</taxon>
        <taxon>Synergistota</taxon>
        <taxon>Synergistia</taxon>
        <taxon>Synergistales</taxon>
        <taxon>Synergistaceae</taxon>
        <taxon>Cloacibacillus</taxon>
    </lineage>
</organism>
<dbReference type="Pfam" id="PF00496">
    <property type="entry name" value="SBP_bac_5"/>
    <property type="match status" value="2"/>
</dbReference>
<dbReference type="EMBL" id="CP016757">
    <property type="protein sequence ID" value="ANZ45618.1"/>
    <property type="molecule type" value="Genomic_DNA"/>
</dbReference>
<dbReference type="GO" id="GO:0015833">
    <property type="term" value="P:peptide transport"/>
    <property type="evidence" value="ECO:0007669"/>
    <property type="project" value="TreeGrafter"/>
</dbReference>
<gene>
    <name evidence="3" type="ORF">BED41_11365</name>
</gene>
<dbReference type="Gene3D" id="3.40.190.10">
    <property type="entry name" value="Periplasmic binding protein-like II"/>
    <property type="match status" value="2"/>
</dbReference>
<sequence length="562" mass="62358">MATTLNGIKKILCSLALLALLAAPRAASADERIDIDKIRGPKIEELAMLIISNPDAQIMAAEAGELDIVSDIARPSDIDRLSANKNLQMSLARGMHAFFLLLNNRAAPWDDKDVRRAAAMAIDRGSIVRMIFSGYCEPINSWLPPVSPWALANSTEDIYNPAAAKELLKKKGYSWDLAGMLVAPDGKRLPTMKLLTPLARVAPTTAELAELIADSLKAVGFPAEVDPIDFSTMIARLDRKDYSLAVLAWSMGRNPDSLYSFYHSDMDVEGGYNMTGIRDARLDKALAELRYAPDRAAAERASDEAQRLLLELMPSVPIYSRISVAAISGKWKNIFTTDKMTADNMWTLLTAEPKDGKMRPLTMLLPEEPRNLNPFTASSAYSWQVLGMIYESMLSTDPYTLENMPGLAASWDIRTAGEGKSRHTELIFRIRRGLRWNDGSPLTARDIKASIDFIHKNKIPRFFDSVKNIRSVETPDDYTLRVVMDGVSYWYLDNVAGIPVIPQKVVANIKDWQSWDPLSTKNAGGPRGLVGSGPFMLKSYKPGEYVMMKRNPHYRLLGGGAR</sequence>
<dbReference type="AlphaFoldDB" id="A0A1B2I6K7"/>
<accession>A0A1B2I6K7</accession>
<feature type="domain" description="Solute-binding protein family 5" evidence="2">
    <location>
        <begin position="404"/>
        <end position="555"/>
    </location>
</feature>
<evidence type="ECO:0000256" key="1">
    <source>
        <dbReference type="SAM" id="SignalP"/>
    </source>
</evidence>
<reference evidence="3" key="1">
    <citation type="submission" date="2016-08" db="EMBL/GenBank/DDBJ databases">
        <title>Complete genome of Cloacibacillus porcorum.</title>
        <authorList>
            <person name="Looft T."/>
            <person name="Bayles D.O."/>
            <person name="Alt D.P."/>
        </authorList>
    </citation>
    <scope>NUCLEOTIDE SEQUENCE [LARGE SCALE GENOMIC DNA]</scope>
    <source>
        <strain evidence="3">CL-84</strain>
    </source>
</reference>
<evidence type="ECO:0000313" key="3">
    <source>
        <dbReference type="EMBL" id="ANZ45618.1"/>
    </source>
</evidence>
<evidence type="ECO:0000259" key="2">
    <source>
        <dbReference type="Pfam" id="PF00496"/>
    </source>
</evidence>
<dbReference type="KEGG" id="cpor:BED41_11365"/>
<dbReference type="CDD" id="cd00995">
    <property type="entry name" value="PBP2_NikA_DppA_OppA_like"/>
    <property type="match status" value="1"/>
</dbReference>
<feature type="signal peptide" evidence="1">
    <location>
        <begin position="1"/>
        <end position="29"/>
    </location>
</feature>
<dbReference type="STRING" id="1197717.BED41_11365"/>
<name>A0A1B2I6K7_9BACT</name>
<dbReference type="PANTHER" id="PTHR30290">
    <property type="entry name" value="PERIPLASMIC BINDING COMPONENT OF ABC TRANSPORTER"/>
    <property type="match status" value="1"/>
</dbReference>
<dbReference type="Proteomes" id="UP000093044">
    <property type="component" value="Chromosome"/>
</dbReference>
<evidence type="ECO:0000313" key="4">
    <source>
        <dbReference type="Proteomes" id="UP000093044"/>
    </source>
</evidence>
<dbReference type="InterPro" id="IPR000914">
    <property type="entry name" value="SBP_5_dom"/>
</dbReference>